<evidence type="ECO:0000256" key="2">
    <source>
        <dbReference type="ARBA" id="ARBA00006262"/>
    </source>
</evidence>
<evidence type="ECO:0000256" key="10">
    <source>
        <dbReference type="SAM" id="Phobius"/>
    </source>
</evidence>
<feature type="transmembrane region" description="Helical" evidence="10">
    <location>
        <begin position="333"/>
        <end position="353"/>
    </location>
</feature>
<reference evidence="12" key="1">
    <citation type="submission" date="2021-01" db="EMBL/GenBank/DDBJ databases">
        <authorList>
            <consortium name="Genoscope - CEA"/>
            <person name="William W."/>
        </authorList>
    </citation>
    <scope>NUCLEOTIDE SEQUENCE</scope>
</reference>
<organism evidence="12">
    <name type="scientific">Brassica napus</name>
    <name type="common">Rape</name>
    <dbReference type="NCBI Taxonomy" id="3708"/>
    <lineage>
        <taxon>Eukaryota</taxon>
        <taxon>Viridiplantae</taxon>
        <taxon>Streptophyta</taxon>
        <taxon>Embryophyta</taxon>
        <taxon>Tracheophyta</taxon>
        <taxon>Spermatophyta</taxon>
        <taxon>Magnoliopsida</taxon>
        <taxon>eudicotyledons</taxon>
        <taxon>Gunneridae</taxon>
        <taxon>Pentapetalae</taxon>
        <taxon>rosids</taxon>
        <taxon>malvids</taxon>
        <taxon>Brassicales</taxon>
        <taxon>Brassicaceae</taxon>
        <taxon>Brassiceae</taxon>
        <taxon>Brassica</taxon>
    </lineage>
</organism>
<feature type="transmembrane region" description="Helical" evidence="10">
    <location>
        <begin position="123"/>
        <end position="144"/>
    </location>
</feature>
<evidence type="ECO:0000256" key="6">
    <source>
        <dbReference type="ARBA" id="ARBA00022989"/>
    </source>
</evidence>
<dbReference type="InterPro" id="IPR003020">
    <property type="entry name" value="HCO3_transpt_euk"/>
</dbReference>
<dbReference type="EMBL" id="HG994357">
    <property type="protein sequence ID" value="CAF2126501.1"/>
    <property type="molecule type" value="Genomic_DNA"/>
</dbReference>
<dbReference type="GO" id="GO:0005886">
    <property type="term" value="C:plasma membrane"/>
    <property type="evidence" value="ECO:0007669"/>
    <property type="project" value="UniProtKB-ARBA"/>
</dbReference>
<dbReference type="PANTHER" id="PTHR11453">
    <property type="entry name" value="ANION EXCHANGE PROTEIN"/>
    <property type="match status" value="1"/>
</dbReference>
<evidence type="ECO:0000256" key="3">
    <source>
        <dbReference type="ARBA" id="ARBA00022448"/>
    </source>
</evidence>
<dbReference type="Pfam" id="PF00955">
    <property type="entry name" value="HCO3_cotransp"/>
    <property type="match status" value="3"/>
</dbReference>
<feature type="transmembrane region" description="Helical" evidence="10">
    <location>
        <begin position="156"/>
        <end position="178"/>
    </location>
</feature>
<dbReference type="FunFam" id="1.10.287.570:FF:000004">
    <property type="entry name" value="probable boron transporter 2"/>
    <property type="match status" value="1"/>
</dbReference>
<dbReference type="Proteomes" id="UP001295469">
    <property type="component" value="Chromosome A03"/>
</dbReference>
<evidence type="ECO:0000256" key="8">
    <source>
        <dbReference type="ARBA" id="ARBA00023136"/>
    </source>
</evidence>
<comment type="similarity">
    <text evidence="2">Belongs to the anion exchanger (TC 2.A.31.3) family.</text>
</comment>
<accession>A0A816VEX9</accession>
<dbReference type="AlphaFoldDB" id="A0A816VEX9"/>
<proteinExistence type="inferred from homology"/>
<dbReference type="Gene3D" id="1.10.287.570">
    <property type="entry name" value="Helical hairpin bin"/>
    <property type="match status" value="1"/>
</dbReference>
<feature type="domain" description="Bicarbonate transporter-like transmembrane" evidence="11">
    <location>
        <begin position="460"/>
        <end position="602"/>
    </location>
</feature>
<dbReference type="GO" id="GO:0005452">
    <property type="term" value="F:solute:inorganic anion antiporter activity"/>
    <property type="evidence" value="ECO:0007669"/>
    <property type="project" value="InterPro"/>
</dbReference>
<evidence type="ECO:0000256" key="1">
    <source>
        <dbReference type="ARBA" id="ARBA00004141"/>
    </source>
</evidence>
<evidence type="ECO:0000256" key="9">
    <source>
        <dbReference type="SAM" id="MobiDB-lite"/>
    </source>
</evidence>
<keyword evidence="4" id="KW-0039">Anion exchange</keyword>
<name>A0A816VEX9_BRANA</name>
<keyword evidence="6 10" id="KW-1133">Transmembrane helix</keyword>
<feature type="transmembrane region" description="Helical" evidence="10">
    <location>
        <begin position="555"/>
        <end position="580"/>
    </location>
</feature>
<sequence length="738" mass="81242">MAEAESFVPFQGIKNDIKGRLRCYKHDWISGFRAGFRILAPTTYIFFASAIPVITFGEQLERDTDGKITAVQTLVSTALCGVIHSIIGGQPLLILGVAEPTVIMYTFMFNFAKNRQDLGSNLFLAWTGWVCLWTGLLLFLLAILGACSFINRFTRLAGELFGILIAMLFMQEAIRGVVDEFGVPGRTNPTSAQFQPAWVFANGMFGLVLSFGLLYTALKSRKARSWRFGAEWLRGFIADYGVPVMVVVWTCVSYIPWKSVPQGIPRRLVSPNPWSPGAYQNWTVIKEMLDVPVVYIILALVPASMIAVLYYFDHSVASQLAQQEDFNLRKPPSFHYDLLLLGFLTILCGLLGIPPSNGVIPQSPMHTKSLATLKHQLLRNKLVAAARKCIRNKATLGEVYGSMEEAYQQMQSPLIHQGPSRIQGLKQSQMQKGLGLANADTLVDEAVFDVETEVENVLPVEVKEQRLSNFLQAMLVAGCVAAMPLIKRIPSSVLWGYFAYMAIESLPGNQFWERIVLLFTAPSRRFKVLEDNHAVFVETVPFKTMAMFTLFQTGYLLVCFGITWVPVAGVLFPLMIMFLVPVRQYVLPNFFKGAHLQDLDAAEYEEAPALLSFNLKPEGEVSRATSFADSGEVMDGMFTRSRGEIRRVNSIKLAGSVGGGSTGGSPAGGVELMRRVVSFQNPRVSEKVYIRSLSDYRGGGESSPRSPAGRAPLSPRFAAAGGGGGGGEQRLSNLGKSV</sequence>
<evidence type="ECO:0000313" key="12">
    <source>
        <dbReference type="EMBL" id="CAF2126501.1"/>
    </source>
</evidence>
<protein>
    <submittedName>
        <fullName evidence="12">(rape) hypothetical protein</fullName>
    </submittedName>
</protein>
<feature type="domain" description="Bicarbonate transporter-like transmembrane" evidence="11">
    <location>
        <begin position="9"/>
        <end position="181"/>
    </location>
</feature>
<dbReference type="GO" id="GO:0006820">
    <property type="term" value="P:monoatomic anion transport"/>
    <property type="evidence" value="ECO:0007669"/>
    <property type="project" value="InterPro"/>
</dbReference>
<feature type="transmembrane region" description="Helical" evidence="10">
    <location>
        <begin position="198"/>
        <end position="217"/>
    </location>
</feature>
<comment type="subcellular location">
    <subcellularLocation>
        <location evidence="1">Membrane</location>
        <topology evidence="1">Multi-pass membrane protein</topology>
    </subcellularLocation>
</comment>
<dbReference type="Gramene" id="CDX74103">
    <property type="protein sequence ID" value="CDX74103"/>
    <property type="gene ID" value="GSBRNA2T00111858001"/>
</dbReference>
<keyword evidence="7" id="KW-0406">Ion transport</keyword>
<feature type="region of interest" description="Disordered" evidence="9">
    <location>
        <begin position="695"/>
        <end position="738"/>
    </location>
</feature>
<evidence type="ECO:0000256" key="5">
    <source>
        <dbReference type="ARBA" id="ARBA00022692"/>
    </source>
</evidence>
<dbReference type="InterPro" id="IPR011531">
    <property type="entry name" value="HCO3_transpt-like_TM_dom"/>
</dbReference>
<keyword evidence="5 10" id="KW-0812">Transmembrane</keyword>
<feature type="transmembrane region" description="Helical" evidence="10">
    <location>
        <begin position="34"/>
        <end position="56"/>
    </location>
</feature>
<evidence type="ECO:0000256" key="4">
    <source>
        <dbReference type="ARBA" id="ARBA00022681"/>
    </source>
</evidence>
<evidence type="ECO:0000259" key="11">
    <source>
        <dbReference type="Pfam" id="PF00955"/>
    </source>
</evidence>
<keyword evidence="3" id="KW-0813">Transport</keyword>
<feature type="transmembrane region" description="Helical" evidence="10">
    <location>
        <begin position="293"/>
        <end position="312"/>
    </location>
</feature>
<keyword evidence="8 10" id="KW-0472">Membrane</keyword>
<dbReference type="PANTHER" id="PTHR11453:SF110">
    <property type="entry name" value="BORON TRANSPORTER 3-RELATED"/>
    <property type="match status" value="1"/>
</dbReference>
<gene>
    <name evidence="12" type="ORF">DARMORV10_A03P34680.1</name>
</gene>
<feature type="domain" description="Bicarbonate transporter-like transmembrane" evidence="11">
    <location>
        <begin position="203"/>
        <end position="374"/>
    </location>
</feature>
<feature type="transmembrane region" description="Helical" evidence="10">
    <location>
        <begin position="68"/>
        <end position="87"/>
    </location>
</feature>
<evidence type="ECO:0000256" key="7">
    <source>
        <dbReference type="ARBA" id="ARBA00023065"/>
    </source>
</evidence>